<comment type="subcellular location">
    <subcellularLocation>
        <location evidence="3">Cytoplasm</location>
    </subcellularLocation>
    <subcellularLocation>
        <location evidence="2">Nucleus</location>
    </subcellularLocation>
</comment>
<evidence type="ECO:0000256" key="5">
    <source>
        <dbReference type="ARBA" id="ARBA00015519"/>
    </source>
</evidence>
<evidence type="ECO:0000256" key="10">
    <source>
        <dbReference type="ARBA" id="ARBA00023242"/>
    </source>
</evidence>
<keyword evidence="9" id="KW-0378">Hydrolase</keyword>
<accession>A0A9D4RIK8</accession>
<dbReference type="GO" id="GO:0046872">
    <property type="term" value="F:metal ion binding"/>
    <property type="evidence" value="ECO:0007669"/>
    <property type="project" value="UniProtKB-KW"/>
</dbReference>
<dbReference type="Proteomes" id="UP000828390">
    <property type="component" value="Unassembled WGS sequence"/>
</dbReference>
<dbReference type="GO" id="GO:0004518">
    <property type="term" value="F:nuclease activity"/>
    <property type="evidence" value="ECO:0007669"/>
    <property type="project" value="UniProtKB-KW"/>
</dbReference>
<evidence type="ECO:0000256" key="1">
    <source>
        <dbReference type="ARBA" id="ARBA00001968"/>
    </source>
</evidence>
<dbReference type="GO" id="GO:0005634">
    <property type="term" value="C:nucleus"/>
    <property type="evidence" value="ECO:0007669"/>
    <property type="project" value="UniProtKB-SubCell"/>
</dbReference>
<sequence>MPRRNFRERVDVLDKLNNTELIERYRFDRDGILFLNQQLEHIISPTTQRNHSLNSIEKILLTLRYFASSSIQLNDGDIHAVSQPTVSRSITAVIDALTLPEIVRQYICLPTTLWDVRQQKTDFFNVAGFPNVIGVVDGTHIQIQAPTVDEPQYVNRMGYHSINTQIIFDASYHIRDIVPRWPGSVHDARILRNSGVYQFMEDNIEQERHQYLLGDSGYPCKRWLLTPFLRPDGEHQLNFNIAHKRTRSVVERGIGQLKRRWGVLHGEIRMQPLKACKIILCCGVLHNICKTRNIQMDEVNIEELPDQPEHYAGLEDGLHYRNVIANTFF</sequence>
<dbReference type="GO" id="GO:0005737">
    <property type="term" value="C:cytoplasm"/>
    <property type="evidence" value="ECO:0007669"/>
    <property type="project" value="UniProtKB-SubCell"/>
</dbReference>
<evidence type="ECO:0000256" key="9">
    <source>
        <dbReference type="ARBA" id="ARBA00022801"/>
    </source>
</evidence>
<protein>
    <recommendedName>
        <fullName evidence="5">Putative nuclease HARBI1</fullName>
    </recommendedName>
    <alternativeName>
        <fullName evidence="11">Harbinger transposase-derived nuclease</fullName>
    </alternativeName>
</protein>
<evidence type="ECO:0000256" key="12">
    <source>
        <dbReference type="ARBA" id="ARBA00045850"/>
    </source>
</evidence>
<dbReference type="InterPro" id="IPR026103">
    <property type="entry name" value="HARBI1_animal"/>
</dbReference>
<evidence type="ECO:0000256" key="8">
    <source>
        <dbReference type="ARBA" id="ARBA00022723"/>
    </source>
</evidence>
<name>A0A9D4RIK8_DREPO</name>
<evidence type="ECO:0000256" key="2">
    <source>
        <dbReference type="ARBA" id="ARBA00004123"/>
    </source>
</evidence>
<evidence type="ECO:0000259" key="13">
    <source>
        <dbReference type="Pfam" id="PF13359"/>
    </source>
</evidence>
<dbReference type="EMBL" id="JAIWYP010000002">
    <property type="protein sequence ID" value="KAH3867827.1"/>
    <property type="molecule type" value="Genomic_DNA"/>
</dbReference>
<keyword evidence="10" id="KW-0539">Nucleus</keyword>
<dbReference type="GO" id="GO:0016787">
    <property type="term" value="F:hydrolase activity"/>
    <property type="evidence" value="ECO:0007669"/>
    <property type="project" value="UniProtKB-KW"/>
</dbReference>
<reference evidence="14" key="2">
    <citation type="submission" date="2020-11" db="EMBL/GenBank/DDBJ databases">
        <authorList>
            <person name="McCartney M.A."/>
            <person name="Auch B."/>
            <person name="Kono T."/>
            <person name="Mallez S."/>
            <person name="Becker A."/>
            <person name="Gohl D.M."/>
            <person name="Silverstein K.A.T."/>
            <person name="Koren S."/>
            <person name="Bechman K.B."/>
            <person name="Herman A."/>
            <person name="Abrahante J.E."/>
            <person name="Garbe J."/>
        </authorList>
    </citation>
    <scope>NUCLEOTIDE SEQUENCE</scope>
    <source>
        <strain evidence="14">Duluth1</strain>
        <tissue evidence="14">Whole animal</tissue>
    </source>
</reference>
<keyword evidence="7" id="KW-0540">Nuclease</keyword>
<dbReference type="Pfam" id="PF13359">
    <property type="entry name" value="DDE_Tnp_4"/>
    <property type="match status" value="1"/>
</dbReference>
<comment type="similarity">
    <text evidence="4">Belongs to the HARBI1 family.</text>
</comment>
<keyword evidence="15" id="KW-1185">Reference proteome</keyword>
<evidence type="ECO:0000256" key="11">
    <source>
        <dbReference type="ARBA" id="ARBA00030126"/>
    </source>
</evidence>
<gene>
    <name evidence="14" type="ORF">DPMN_030964</name>
</gene>
<evidence type="ECO:0000256" key="3">
    <source>
        <dbReference type="ARBA" id="ARBA00004496"/>
    </source>
</evidence>
<comment type="cofactor">
    <cofactor evidence="1">
        <name>a divalent metal cation</name>
        <dbReference type="ChEBI" id="CHEBI:60240"/>
    </cofactor>
</comment>
<dbReference type="PANTHER" id="PTHR22930">
    <property type="match status" value="1"/>
</dbReference>
<dbReference type="InterPro" id="IPR045249">
    <property type="entry name" value="HARBI1-like"/>
</dbReference>
<reference evidence="14" key="1">
    <citation type="journal article" date="2019" name="bioRxiv">
        <title>The Genome of the Zebra Mussel, Dreissena polymorpha: A Resource for Invasive Species Research.</title>
        <authorList>
            <person name="McCartney M.A."/>
            <person name="Auch B."/>
            <person name="Kono T."/>
            <person name="Mallez S."/>
            <person name="Zhang Y."/>
            <person name="Obille A."/>
            <person name="Becker A."/>
            <person name="Abrahante J.E."/>
            <person name="Garbe J."/>
            <person name="Badalamenti J.P."/>
            <person name="Herman A."/>
            <person name="Mangelson H."/>
            <person name="Liachko I."/>
            <person name="Sullivan S."/>
            <person name="Sone E.D."/>
            <person name="Koren S."/>
            <person name="Silverstein K.A.T."/>
            <person name="Beckman K.B."/>
            <person name="Gohl D.M."/>
        </authorList>
    </citation>
    <scope>NUCLEOTIDE SEQUENCE</scope>
    <source>
        <strain evidence="14">Duluth1</strain>
        <tissue evidence="14">Whole animal</tissue>
    </source>
</reference>
<organism evidence="14 15">
    <name type="scientific">Dreissena polymorpha</name>
    <name type="common">Zebra mussel</name>
    <name type="synonym">Mytilus polymorpha</name>
    <dbReference type="NCBI Taxonomy" id="45954"/>
    <lineage>
        <taxon>Eukaryota</taxon>
        <taxon>Metazoa</taxon>
        <taxon>Spiralia</taxon>
        <taxon>Lophotrochozoa</taxon>
        <taxon>Mollusca</taxon>
        <taxon>Bivalvia</taxon>
        <taxon>Autobranchia</taxon>
        <taxon>Heteroconchia</taxon>
        <taxon>Euheterodonta</taxon>
        <taxon>Imparidentia</taxon>
        <taxon>Neoheterodontei</taxon>
        <taxon>Myida</taxon>
        <taxon>Dreissenoidea</taxon>
        <taxon>Dreissenidae</taxon>
        <taxon>Dreissena</taxon>
    </lineage>
</organism>
<dbReference type="InterPro" id="IPR027806">
    <property type="entry name" value="HARBI1_dom"/>
</dbReference>
<keyword evidence="8" id="KW-0479">Metal-binding</keyword>
<dbReference type="PRINTS" id="PR02086">
    <property type="entry name" value="PUTNUCHARBI1"/>
</dbReference>
<comment type="function">
    <text evidence="12">Transposase-derived protein that may have nuclease activity. Does not have transposase activity.</text>
</comment>
<feature type="domain" description="DDE Tnp4" evidence="13">
    <location>
        <begin position="136"/>
        <end position="287"/>
    </location>
</feature>
<evidence type="ECO:0000256" key="7">
    <source>
        <dbReference type="ARBA" id="ARBA00022722"/>
    </source>
</evidence>
<dbReference type="PANTHER" id="PTHR22930:SF286">
    <property type="entry name" value="NUCLEASE HARBI1"/>
    <property type="match status" value="1"/>
</dbReference>
<dbReference type="AlphaFoldDB" id="A0A9D4RIK8"/>
<dbReference type="OrthoDB" id="418573at2759"/>
<evidence type="ECO:0000313" key="15">
    <source>
        <dbReference type="Proteomes" id="UP000828390"/>
    </source>
</evidence>
<evidence type="ECO:0000256" key="6">
    <source>
        <dbReference type="ARBA" id="ARBA00022490"/>
    </source>
</evidence>
<evidence type="ECO:0000313" key="14">
    <source>
        <dbReference type="EMBL" id="KAH3867827.1"/>
    </source>
</evidence>
<comment type="caution">
    <text evidence="14">The sequence shown here is derived from an EMBL/GenBank/DDBJ whole genome shotgun (WGS) entry which is preliminary data.</text>
</comment>
<keyword evidence="6" id="KW-0963">Cytoplasm</keyword>
<evidence type="ECO:0000256" key="4">
    <source>
        <dbReference type="ARBA" id="ARBA00006958"/>
    </source>
</evidence>
<proteinExistence type="inferred from homology"/>